<evidence type="ECO:0000256" key="3">
    <source>
        <dbReference type="ARBA" id="ARBA00022452"/>
    </source>
</evidence>
<dbReference type="InterPro" id="IPR010130">
    <property type="entry name" value="T1SS_OMP_TolC"/>
</dbReference>
<dbReference type="STRING" id="1449351.RISW2_04655"/>
<evidence type="ECO:0000256" key="6">
    <source>
        <dbReference type="ARBA" id="ARBA00023237"/>
    </source>
</evidence>
<keyword evidence="5 7" id="KW-0472">Membrane</keyword>
<dbReference type="eggNOG" id="COG1538">
    <property type="taxonomic scope" value="Bacteria"/>
</dbReference>
<dbReference type="SUPFAM" id="SSF56954">
    <property type="entry name" value="Outer membrane efflux proteins (OEP)"/>
    <property type="match status" value="1"/>
</dbReference>
<dbReference type="InterPro" id="IPR028351">
    <property type="entry name" value="CyaE"/>
</dbReference>
<proteinExistence type="inferred from homology"/>
<keyword evidence="9" id="KW-0732">Signal</keyword>
<name>X7F7J9_9RHOB</name>
<keyword evidence="6 7" id="KW-0998">Cell outer membrane</keyword>
<dbReference type="OrthoDB" id="9789368at2"/>
<feature type="signal peptide" evidence="9">
    <location>
        <begin position="1"/>
        <end position="25"/>
    </location>
</feature>
<dbReference type="NCBIfam" id="TIGR01844">
    <property type="entry name" value="type_I_sec_TolC"/>
    <property type="match status" value="1"/>
</dbReference>
<evidence type="ECO:0000313" key="11">
    <source>
        <dbReference type="Proteomes" id="UP000023430"/>
    </source>
</evidence>
<dbReference type="InterPro" id="IPR003423">
    <property type="entry name" value="OMP_efflux"/>
</dbReference>
<gene>
    <name evidence="10" type="ORF">RISW2_04655</name>
</gene>
<dbReference type="PANTHER" id="PTHR30026">
    <property type="entry name" value="OUTER MEMBRANE PROTEIN TOLC"/>
    <property type="match status" value="1"/>
</dbReference>
<sequence length="469" mass="50623">MAARRIRTWLAAGAAALALGAPAMADTLADAMVGAYRTSGLLEQNRAVLRAADEDVAQAIAELRPVLNWTADITRQFQTSRSSQTLNTVQGSVTNSGSIGLSAQWLLFDFGRTRLGIDVAKESVLAARHGLVSVEQQVLLRAVQAFWEVRRAQQTVDLRQNNLRLIEQELQAARDRFEVGEVTRTDVALAEARLAETRSQLAIAQGNLVIAIEEYLGAVGRRPGDLVVPRTVPSVPATVDQATQTALRLHPDIIAQQHAVTVAELSIKIAEAAMKPTVSLGGTLGYTRNLDDSDVFSRSGSVGIEASGPIYQGGALSSLVRQSMARRDQERAVLLTTTRQVRQNVANAYVQLQVARSSISSGNNQVSAAQVAFDGVREEATLGARTTLDVLDAEQDLLDARTLLISAQVDEYIAAYTVIASMGLLTVEQLDLPVQRYDPSVYYNLVKDAPTLSSQGEDLDRVLRALGKQ</sequence>
<dbReference type="PANTHER" id="PTHR30026:SF22">
    <property type="entry name" value="OUTER MEMBRANE EFFLUX PROTEIN"/>
    <property type="match status" value="1"/>
</dbReference>
<feature type="chain" id="PRO_5004980150" description="Protein CyaE" evidence="9">
    <location>
        <begin position="26"/>
        <end position="469"/>
    </location>
</feature>
<comment type="similarity">
    <text evidence="1 7">Belongs to the outer membrane factor (OMF) (TC 1.B.17) family.</text>
</comment>
<evidence type="ECO:0000313" key="10">
    <source>
        <dbReference type="EMBL" id="ETX28795.1"/>
    </source>
</evidence>
<dbReference type="GO" id="GO:0015288">
    <property type="term" value="F:porin activity"/>
    <property type="evidence" value="ECO:0007669"/>
    <property type="project" value="TreeGrafter"/>
</dbReference>
<dbReference type="AlphaFoldDB" id="X7F7J9"/>
<keyword evidence="4" id="KW-0812">Transmembrane</keyword>
<comment type="function">
    <text evidence="7">CyaE is necessary for transport of calmodulin-sensitive adenylate cyclase-hemolysin (cyclolysin).</text>
</comment>
<dbReference type="Gene3D" id="1.20.1600.10">
    <property type="entry name" value="Outer membrane efflux proteins (OEP)"/>
    <property type="match status" value="1"/>
</dbReference>
<dbReference type="Proteomes" id="UP000023430">
    <property type="component" value="Unassembled WGS sequence"/>
</dbReference>
<feature type="coiled-coil region" evidence="8">
    <location>
        <begin position="149"/>
        <end position="207"/>
    </location>
</feature>
<keyword evidence="7" id="KW-0354">Hemolysis</keyword>
<evidence type="ECO:0000256" key="4">
    <source>
        <dbReference type="ARBA" id="ARBA00022692"/>
    </source>
</evidence>
<organism evidence="10 11">
    <name type="scientific">Roseivivax isoporae LMG 25204</name>
    <dbReference type="NCBI Taxonomy" id="1449351"/>
    <lineage>
        <taxon>Bacteria</taxon>
        <taxon>Pseudomonadati</taxon>
        <taxon>Pseudomonadota</taxon>
        <taxon>Alphaproteobacteria</taxon>
        <taxon>Rhodobacterales</taxon>
        <taxon>Roseobacteraceae</taxon>
        <taxon>Roseivivax</taxon>
    </lineage>
</organism>
<dbReference type="GO" id="GO:1990281">
    <property type="term" value="C:efflux pump complex"/>
    <property type="evidence" value="ECO:0007669"/>
    <property type="project" value="TreeGrafter"/>
</dbReference>
<comment type="subcellular location">
    <subcellularLocation>
        <location evidence="7">Cell outer membrane</location>
        <topology evidence="7">Peripheral membrane protein</topology>
    </subcellularLocation>
</comment>
<evidence type="ECO:0000256" key="2">
    <source>
        <dbReference type="ARBA" id="ARBA00022448"/>
    </source>
</evidence>
<dbReference type="RefSeq" id="WP_043770733.1">
    <property type="nucleotide sequence ID" value="NZ_JAME01000015.1"/>
</dbReference>
<dbReference type="GO" id="GO:0031640">
    <property type="term" value="P:killing of cells of another organism"/>
    <property type="evidence" value="ECO:0007669"/>
    <property type="project" value="UniProtKB-KW"/>
</dbReference>
<protein>
    <recommendedName>
        <fullName evidence="7">Protein CyaE</fullName>
    </recommendedName>
</protein>
<comment type="caution">
    <text evidence="10">The sequence shown here is derived from an EMBL/GenBank/DDBJ whole genome shotgun (WGS) entry which is preliminary data.</text>
</comment>
<dbReference type="PIRSF" id="PIRSF001892">
    <property type="entry name" value="CyaE"/>
    <property type="match status" value="1"/>
</dbReference>
<keyword evidence="8" id="KW-0175">Coiled coil</keyword>
<evidence type="ECO:0000256" key="9">
    <source>
        <dbReference type="SAM" id="SignalP"/>
    </source>
</evidence>
<keyword evidence="7" id="KW-0204">Cytolysis</keyword>
<dbReference type="InterPro" id="IPR051906">
    <property type="entry name" value="TolC-like"/>
</dbReference>
<reference evidence="10 11" key="1">
    <citation type="submission" date="2014-01" db="EMBL/GenBank/DDBJ databases">
        <title>Roseivivax isoporae LMG 25204 Genome Sequencing.</title>
        <authorList>
            <person name="Lai Q."/>
            <person name="Li G."/>
            <person name="Shao Z."/>
        </authorList>
    </citation>
    <scope>NUCLEOTIDE SEQUENCE [LARGE SCALE GENOMIC DNA]</scope>
    <source>
        <strain evidence="10 11">LMG 25204</strain>
    </source>
</reference>
<dbReference type="PATRIC" id="fig|1449351.3.peg.2268"/>
<dbReference type="GO" id="GO:0015562">
    <property type="term" value="F:efflux transmembrane transporter activity"/>
    <property type="evidence" value="ECO:0007669"/>
    <property type="project" value="InterPro"/>
</dbReference>
<dbReference type="GO" id="GO:0009279">
    <property type="term" value="C:cell outer membrane"/>
    <property type="evidence" value="ECO:0007669"/>
    <property type="project" value="UniProtKB-SubCell"/>
</dbReference>
<dbReference type="Pfam" id="PF02321">
    <property type="entry name" value="OEP"/>
    <property type="match status" value="2"/>
</dbReference>
<keyword evidence="11" id="KW-1185">Reference proteome</keyword>
<evidence type="ECO:0000256" key="1">
    <source>
        <dbReference type="ARBA" id="ARBA00007613"/>
    </source>
</evidence>
<dbReference type="EMBL" id="JAME01000015">
    <property type="protein sequence ID" value="ETX28795.1"/>
    <property type="molecule type" value="Genomic_DNA"/>
</dbReference>
<evidence type="ECO:0000256" key="5">
    <source>
        <dbReference type="ARBA" id="ARBA00023136"/>
    </source>
</evidence>
<accession>X7F7J9</accession>
<evidence type="ECO:0000256" key="8">
    <source>
        <dbReference type="SAM" id="Coils"/>
    </source>
</evidence>
<evidence type="ECO:0000256" key="7">
    <source>
        <dbReference type="PIRNR" id="PIRNR001892"/>
    </source>
</evidence>
<keyword evidence="2 7" id="KW-0813">Transport</keyword>
<keyword evidence="3" id="KW-1134">Transmembrane beta strand</keyword>